<feature type="transmembrane region" description="Helical" evidence="2">
    <location>
        <begin position="32"/>
        <end position="52"/>
    </location>
</feature>
<dbReference type="Pfam" id="PF25972">
    <property type="entry name" value="At4g15545_C"/>
    <property type="match status" value="1"/>
</dbReference>
<feature type="region of interest" description="Disordered" evidence="1">
    <location>
        <begin position="699"/>
        <end position="726"/>
    </location>
</feature>
<dbReference type="PANTHER" id="PTHR21650:SF4">
    <property type="entry name" value="MEMBRALIN"/>
    <property type="match status" value="1"/>
</dbReference>
<keyword evidence="2" id="KW-0812">Transmembrane</keyword>
<feature type="compositionally biased region" description="Basic and acidic residues" evidence="1">
    <location>
        <begin position="714"/>
        <end position="726"/>
    </location>
</feature>
<feature type="domain" description="At4g15545-like C-terminal" evidence="3">
    <location>
        <begin position="928"/>
        <end position="993"/>
    </location>
</feature>
<dbReference type="EMBL" id="CM000140">
    <property type="protein sequence ID" value="EEE59630.1"/>
    <property type="molecule type" value="Genomic_DNA"/>
</dbReference>
<keyword evidence="2" id="KW-0472">Membrane</keyword>
<feature type="transmembrane region" description="Helical" evidence="2">
    <location>
        <begin position="484"/>
        <end position="501"/>
    </location>
</feature>
<keyword evidence="2" id="KW-1133">Transmembrane helix</keyword>
<protein>
    <recommendedName>
        <fullName evidence="3">At4g15545-like C-terminal domain-containing protein</fullName>
    </recommendedName>
</protein>
<evidence type="ECO:0000256" key="2">
    <source>
        <dbReference type="SAM" id="Phobius"/>
    </source>
</evidence>
<feature type="transmembrane region" description="Helical" evidence="2">
    <location>
        <begin position="513"/>
        <end position="530"/>
    </location>
</feature>
<reference evidence="4" key="2">
    <citation type="submission" date="2008-12" db="EMBL/GenBank/DDBJ databases">
        <title>Improved gene annotation of the rice (Oryza sativa) genomes.</title>
        <authorList>
            <person name="Wang J."/>
            <person name="Li R."/>
            <person name="Fan W."/>
            <person name="Huang Q."/>
            <person name="Zhang J."/>
            <person name="Zhou Y."/>
            <person name="Hu Y."/>
            <person name="Zi S."/>
            <person name="Li J."/>
            <person name="Ni P."/>
            <person name="Zheng H."/>
            <person name="Zhang Y."/>
            <person name="Zhao M."/>
            <person name="Hao Q."/>
            <person name="McDermott J."/>
            <person name="Samudrala R."/>
            <person name="Kristiansen K."/>
            <person name="Wong G.K.-S."/>
        </authorList>
    </citation>
    <scope>NUCLEOTIDE SEQUENCE</scope>
</reference>
<reference evidence="4" key="1">
    <citation type="journal article" date="2005" name="PLoS Biol.">
        <title>The genomes of Oryza sativa: a history of duplications.</title>
        <authorList>
            <person name="Yu J."/>
            <person name="Wang J."/>
            <person name="Lin W."/>
            <person name="Li S."/>
            <person name="Li H."/>
            <person name="Zhou J."/>
            <person name="Ni P."/>
            <person name="Dong W."/>
            <person name="Hu S."/>
            <person name="Zeng C."/>
            <person name="Zhang J."/>
            <person name="Zhang Y."/>
            <person name="Li R."/>
            <person name="Xu Z."/>
            <person name="Li S."/>
            <person name="Li X."/>
            <person name="Zheng H."/>
            <person name="Cong L."/>
            <person name="Lin L."/>
            <person name="Yin J."/>
            <person name="Geng J."/>
            <person name="Li G."/>
            <person name="Shi J."/>
            <person name="Liu J."/>
            <person name="Lv H."/>
            <person name="Li J."/>
            <person name="Wang J."/>
            <person name="Deng Y."/>
            <person name="Ran L."/>
            <person name="Shi X."/>
            <person name="Wang X."/>
            <person name="Wu Q."/>
            <person name="Li C."/>
            <person name="Ren X."/>
            <person name="Wang J."/>
            <person name="Wang X."/>
            <person name="Li D."/>
            <person name="Liu D."/>
            <person name="Zhang X."/>
            <person name="Ji Z."/>
            <person name="Zhao W."/>
            <person name="Sun Y."/>
            <person name="Zhang Z."/>
            <person name="Bao J."/>
            <person name="Han Y."/>
            <person name="Dong L."/>
            <person name="Ji J."/>
            <person name="Chen P."/>
            <person name="Wu S."/>
            <person name="Liu J."/>
            <person name="Xiao Y."/>
            <person name="Bu D."/>
            <person name="Tan J."/>
            <person name="Yang L."/>
            <person name="Ye C."/>
            <person name="Zhang J."/>
            <person name="Xu J."/>
            <person name="Zhou Y."/>
            <person name="Yu Y."/>
            <person name="Zhang B."/>
            <person name="Zhuang S."/>
            <person name="Wei H."/>
            <person name="Liu B."/>
            <person name="Lei M."/>
            <person name="Yu H."/>
            <person name="Li Y."/>
            <person name="Xu H."/>
            <person name="Wei S."/>
            <person name="He X."/>
            <person name="Fang L."/>
            <person name="Zhang Z."/>
            <person name="Zhang Y."/>
            <person name="Huang X."/>
            <person name="Su Z."/>
            <person name="Tong W."/>
            <person name="Li J."/>
            <person name="Tong Z."/>
            <person name="Li S."/>
            <person name="Ye J."/>
            <person name="Wang L."/>
            <person name="Fang L."/>
            <person name="Lei T."/>
            <person name="Chen C."/>
            <person name="Chen H."/>
            <person name="Xu Z."/>
            <person name="Li H."/>
            <person name="Huang H."/>
            <person name="Zhang F."/>
            <person name="Xu H."/>
            <person name="Li N."/>
            <person name="Zhao C."/>
            <person name="Li S."/>
            <person name="Dong L."/>
            <person name="Huang Y."/>
            <person name="Li L."/>
            <person name="Xi Y."/>
            <person name="Qi Q."/>
            <person name="Li W."/>
            <person name="Zhang B."/>
            <person name="Hu W."/>
            <person name="Zhang Y."/>
            <person name="Tian X."/>
            <person name="Jiao Y."/>
            <person name="Liang X."/>
            <person name="Jin J."/>
            <person name="Gao L."/>
            <person name="Zheng W."/>
            <person name="Hao B."/>
            <person name="Liu S."/>
            <person name="Wang W."/>
            <person name="Yuan L."/>
            <person name="Cao M."/>
            <person name="McDermott J."/>
            <person name="Samudrala R."/>
            <person name="Wang J."/>
            <person name="Wong G.K."/>
            <person name="Yang H."/>
        </authorList>
    </citation>
    <scope>NUCLEOTIDE SEQUENCE [LARGE SCALE GENOMIC DNA]</scope>
</reference>
<feature type="transmembrane region" description="Helical" evidence="2">
    <location>
        <begin position="455"/>
        <end position="478"/>
    </location>
</feature>
<evidence type="ECO:0000259" key="3">
    <source>
        <dbReference type="Pfam" id="PF25972"/>
    </source>
</evidence>
<sequence length="996" mass="112409">MDPEQTFLRVHARLSGMLSQLLTPRIRLALEYLYLAGAVALFCLLVVMHTNFVQQPGCSSEFSGIEFGEAQLVQIKIISGGLWVSKGASYIMDLQNLGRSAEKILEVNGDRFNILASKFWSTWVGPGARRSKIMFRTWKGDKEFEPQPENAADTAITATTSGVSDSKTTVEGSAYHPLSAKESFKAAVMYLFRKWYFRVVSFWRNIKQLSDNTFQLMFRSNWNDFLHTIKGIQLPSVDHLVSTIVQWFERRSKAFEPTYLYGVEKIQRVPPKLDAKAGASTSLLPSPNGMVVLSSPSMPGCVLWGNEIEKACATGGAVAWEVGAVKWRERMEEEGDKLKKIWRAQWWQQLLINSIVGYDTILTNSLVNSPGHGYLYNFQTKELYDLSYGHEPPAGPTRFGDYFVTKCGVLLMSLFVFFTTTMSVSFTLRETQSRMLRFTVQLQHHARHQLPTFQLIFVHVIESLVFVPIMIGILFFLFEFYDDQLLAFLVLTLVWLCELFTMISVRTSISMQFFPRFFLLYFLVFHIYFFSYTYGFSYLAFSATAAFMQHLILYFWNRFEVPALQRFIRSRAHLHQQTGVQITSSTIYTSTLHIARVNMRDPGAMNEGLGAAREADALLVPDEPNRNQQEGQPIENAELVANNPLHYQDQNPQQPGNAPAGSGSLNPFGSLLLWLLGGGASDGIVSFFSMFRDVRDHGQDYTDPPRNENGQAARLRESAADKDRENGELRERVALLDRALQETNSRLRAALEDNIKLSKERDSLAQTSKKLARDLQKLESFKRHLMQSLRDDSPSKMSGTNLSLIFSLNIADGDSITHTTTNLLSTSLDVGSTVQEGTVSKPPIQKYALSSHITPRLTPEATPKIMSTSASPRRMSTTATPKLMSGTTSPSKTRIEGYMSMTPWYPSSKQSSAANSPPRGRPNPGRTPRIDGKEFFRQARSRLSYEQFGAFLANIKELNAHKQSREDTLKKAEEIFGPDNKDLYLSFQGLLNRSLP</sequence>
<feature type="compositionally biased region" description="Polar residues" evidence="1">
    <location>
        <begin position="905"/>
        <end position="915"/>
    </location>
</feature>
<name>B9FA52_ORYSJ</name>
<proteinExistence type="predicted"/>
<gene>
    <name evidence="4" type="ORF">OsJ_11978</name>
</gene>
<dbReference type="Proteomes" id="UP000007752">
    <property type="component" value="Chromosome 3"/>
</dbReference>
<dbReference type="PANTHER" id="PTHR21650">
    <property type="entry name" value="MEMBRALIN/KINETOCHORE PROTEIN NUF2"/>
    <property type="match status" value="1"/>
</dbReference>
<dbReference type="InterPro" id="IPR058935">
    <property type="entry name" value="At4g15545-like_C"/>
</dbReference>
<dbReference type="AlphaFoldDB" id="B9FA52"/>
<feature type="compositionally biased region" description="Polar residues" evidence="1">
    <location>
        <begin position="865"/>
        <end position="892"/>
    </location>
</feature>
<evidence type="ECO:0000256" key="1">
    <source>
        <dbReference type="SAM" id="MobiDB-lite"/>
    </source>
</evidence>
<feature type="transmembrane region" description="Helical" evidence="2">
    <location>
        <begin position="408"/>
        <end position="428"/>
    </location>
</feature>
<organism evidence="4">
    <name type="scientific">Oryza sativa subsp. japonica</name>
    <name type="common">Rice</name>
    <dbReference type="NCBI Taxonomy" id="39947"/>
    <lineage>
        <taxon>Eukaryota</taxon>
        <taxon>Viridiplantae</taxon>
        <taxon>Streptophyta</taxon>
        <taxon>Embryophyta</taxon>
        <taxon>Tracheophyta</taxon>
        <taxon>Spermatophyta</taxon>
        <taxon>Magnoliopsida</taxon>
        <taxon>Liliopsida</taxon>
        <taxon>Poales</taxon>
        <taxon>Poaceae</taxon>
        <taxon>BOP clade</taxon>
        <taxon>Oryzoideae</taxon>
        <taxon>Oryzeae</taxon>
        <taxon>Oryzinae</taxon>
        <taxon>Oryza</taxon>
        <taxon>Oryza sativa</taxon>
    </lineage>
</organism>
<accession>B9FA52</accession>
<feature type="region of interest" description="Disordered" evidence="1">
    <location>
        <begin position="863"/>
        <end position="931"/>
    </location>
</feature>
<evidence type="ECO:0000313" key="4">
    <source>
        <dbReference type="EMBL" id="EEE59630.1"/>
    </source>
</evidence>